<feature type="transmembrane region" description="Helical" evidence="8">
    <location>
        <begin position="199"/>
        <end position="219"/>
    </location>
</feature>
<evidence type="ECO:0000256" key="6">
    <source>
        <dbReference type="ARBA" id="ARBA00023136"/>
    </source>
</evidence>
<reference evidence="11" key="1">
    <citation type="journal article" date="2018" name="Gigascience">
        <title>Genome assembly of the Pink Ipe (Handroanthus impetiginosus, Bignoniaceae), a highly valued, ecologically keystone Neotropical timber forest tree.</title>
        <authorList>
            <person name="Silva-Junior O.B."/>
            <person name="Grattapaglia D."/>
            <person name="Novaes E."/>
            <person name="Collevatti R.G."/>
        </authorList>
    </citation>
    <scope>NUCLEOTIDE SEQUENCE [LARGE SCALE GENOMIC DNA]</scope>
    <source>
        <strain evidence="11">cv. UFG-1</strain>
    </source>
</reference>
<feature type="transmembrane region" description="Helical" evidence="8">
    <location>
        <begin position="154"/>
        <end position="179"/>
    </location>
</feature>
<dbReference type="EMBL" id="NKXS01000183">
    <property type="protein sequence ID" value="PIN25769.1"/>
    <property type="molecule type" value="Genomic_DNA"/>
</dbReference>
<keyword evidence="4 8" id="KW-0812">Transmembrane</keyword>
<comment type="subcellular location">
    <subcellularLocation>
        <location evidence="1">Endomembrane system</location>
        <topology evidence="1">Multi-pass membrane protein</topology>
    </subcellularLocation>
</comment>
<proteinExistence type="inferred from homology"/>
<dbReference type="Proteomes" id="UP000231279">
    <property type="component" value="Unassembled WGS sequence"/>
</dbReference>
<dbReference type="PROSITE" id="PS50216">
    <property type="entry name" value="DHHC"/>
    <property type="match status" value="1"/>
</dbReference>
<evidence type="ECO:0000313" key="11">
    <source>
        <dbReference type="Proteomes" id="UP000231279"/>
    </source>
</evidence>
<dbReference type="GO" id="GO:0012505">
    <property type="term" value="C:endomembrane system"/>
    <property type="evidence" value="ECO:0007669"/>
    <property type="project" value="UniProtKB-SubCell"/>
</dbReference>
<accession>A0A2G9I7P0</accession>
<feature type="transmembrane region" description="Helical" evidence="8">
    <location>
        <begin position="12"/>
        <end position="34"/>
    </location>
</feature>
<dbReference type="OrthoDB" id="331948at2759"/>
<keyword evidence="7 8" id="KW-0012">Acyltransferase</keyword>
<sequence length="292" mass="32907">MACNLLEFAMFGWIEILLLLFIGSISYHAVVANYGPGLIAGGLDSLLAFTILMLLHCLLVMLLWSYFSVVFTDPGCVPPGWRPAVDEEQFDTLPLTMTEVPAYSENGRIQYCRMCNHLKPPRCNHCYVCGRCILKMDHHCAWVVNCVGALNYKYYLLFLFYAFLETSLVVLSLLPYYIALSSEGETPETPGIPATSAPAFGSNLVLALSSLGFLIKHILLVATNTTSLEAYEKKTTSKWQYDLGRKENFEQVFGMDKKYWFLPAYSKEDLSKIPALQGLEYPSRPDLDMQEL</sequence>
<feature type="domain" description="Palmitoyltransferase DHHC" evidence="9">
    <location>
        <begin position="107"/>
        <end position="233"/>
    </location>
</feature>
<dbReference type="GO" id="GO:0019706">
    <property type="term" value="F:protein-cysteine S-palmitoyltransferase activity"/>
    <property type="evidence" value="ECO:0007669"/>
    <property type="project" value="UniProtKB-EC"/>
</dbReference>
<dbReference type="AlphaFoldDB" id="A0A2G9I7P0"/>
<comment type="caution">
    <text evidence="10">The sequence shown here is derived from an EMBL/GenBank/DDBJ whole genome shotgun (WGS) entry which is preliminary data.</text>
</comment>
<comment type="catalytic activity">
    <reaction evidence="8">
        <text>L-cysteinyl-[protein] + hexadecanoyl-CoA = S-hexadecanoyl-L-cysteinyl-[protein] + CoA</text>
        <dbReference type="Rhea" id="RHEA:36683"/>
        <dbReference type="Rhea" id="RHEA-COMP:10131"/>
        <dbReference type="Rhea" id="RHEA-COMP:11032"/>
        <dbReference type="ChEBI" id="CHEBI:29950"/>
        <dbReference type="ChEBI" id="CHEBI:57287"/>
        <dbReference type="ChEBI" id="CHEBI:57379"/>
        <dbReference type="ChEBI" id="CHEBI:74151"/>
        <dbReference type="EC" id="2.3.1.225"/>
    </reaction>
</comment>
<evidence type="ECO:0000256" key="8">
    <source>
        <dbReference type="RuleBase" id="RU079119"/>
    </source>
</evidence>
<dbReference type="InterPro" id="IPR039859">
    <property type="entry name" value="PFA4/ZDH16/20/ERF2-like"/>
</dbReference>
<evidence type="ECO:0000259" key="9">
    <source>
        <dbReference type="Pfam" id="PF01529"/>
    </source>
</evidence>
<evidence type="ECO:0000256" key="7">
    <source>
        <dbReference type="ARBA" id="ARBA00023315"/>
    </source>
</evidence>
<dbReference type="PANTHER" id="PTHR12246">
    <property type="entry name" value="PALMITOYLTRANSFERASE ZDHHC16"/>
    <property type="match status" value="1"/>
</dbReference>
<dbReference type="Pfam" id="PF01529">
    <property type="entry name" value="DHHC"/>
    <property type="match status" value="1"/>
</dbReference>
<evidence type="ECO:0000313" key="10">
    <source>
        <dbReference type="EMBL" id="PIN25769.1"/>
    </source>
</evidence>
<dbReference type="InterPro" id="IPR001594">
    <property type="entry name" value="Palmitoyltrfase_DHHC"/>
</dbReference>
<comment type="domain">
    <text evidence="8">The DHHC domain is required for palmitoyltransferase activity.</text>
</comment>
<feature type="transmembrane region" description="Helical" evidence="8">
    <location>
        <begin position="46"/>
        <end position="67"/>
    </location>
</feature>
<organism evidence="10 11">
    <name type="scientific">Handroanthus impetiginosus</name>
    <dbReference type="NCBI Taxonomy" id="429701"/>
    <lineage>
        <taxon>Eukaryota</taxon>
        <taxon>Viridiplantae</taxon>
        <taxon>Streptophyta</taxon>
        <taxon>Embryophyta</taxon>
        <taxon>Tracheophyta</taxon>
        <taxon>Spermatophyta</taxon>
        <taxon>Magnoliopsida</taxon>
        <taxon>eudicotyledons</taxon>
        <taxon>Gunneridae</taxon>
        <taxon>Pentapetalae</taxon>
        <taxon>asterids</taxon>
        <taxon>lamiids</taxon>
        <taxon>Lamiales</taxon>
        <taxon>Bignoniaceae</taxon>
        <taxon>Crescentiina</taxon>
        <taxon>Tabebuia alliance</taxon>
        <taxon>Handroanthus</taxon>
    </lineage>
</organism>
<name>A0A2G9I7P0_9LAMI</name>
<evidence type="ECO:0000256" key="5">
    <source>
        <dbReference type="ARBA" id="ARBA00022989"/>
    </source>
</evidence>
<evidence type="ECO:0000256" key="4">
    <source>
        <dbReference type="ARBA" id="ARBA00022692"/>
    </source>
</evidence>
<dbReference type="EC" id="2.3.1.225" evidence="8"/>
<keyword evidence="11" id="KW-1185">Reference proteome</keyword>
<keyword evidence="6 8" id="KW-0472">Membrane</keyword>
<evidence type="ECO:0000256" key="3">
    <source>
        <dbReference type="ARBA" id="ARBA00022679"/>
    </source>
</evidence>
<evidence type="ECO:0000256" key="2">
    <source>
        <dbReference type="ARBA" id="ARBA00008574"/>
    </source>
</evidence>
<evidence type="ECO:0000256" key="1">
    <source>
        <dbReference type="ARBA" id="ARBA00004127"/>
    </source>
</evidence>
<comment type="similarity">
    <text evidence="2 8">Belongs to the DHHC palmitoyltransferase family.</text>
</comment>
<keyword evidence="3 8" id="KW-0808">Transferase</keyword>
<keyword evidence="5 8" id="KW-1133">Transmembrane helix</keyword>
<protein>
    <recommendedName>
        <fullName evidence="8">S-acyltransferase</fullName>
        <ecNumber evidence="8">2.3.1.225</ecNumber>
    </recommendedName>
    <alternativeName>
        <fullName evidence="8">Palmitoyltransferase</fullName>
    </alternativeName>
</protein>
<gene>
    <name evidence="10" type="ORF">CDL12_01481</name>
</gene>
<dbReference type="STRING" id="429701.A0A2G9I7P0"/>